<evidence type="ECO:0000313" key="6">
    <source>
        <dbReference type="Proteomes" id="UP000245959"/>
    </source>
</evidence>
<feature type="active site" description="Charge relay system" evidence="1">
    <location>
        <position position="501"/>
    </location>
</feature>
<dbReference type="GeneID" id="78295092"/>
<proteinExistence type="predicted"/>
<name>A0A2U1B235_9BACT</name>
<evidence type="ECO:0000256" key="3">
    <source>
        <dbReference type="SAM" id="SignalP"/>
    </source>
</evidence>
<evidence type="ECO:0000256" key="1">
    <source>
        <dbReference type="PIRSR" id="PIRSR639069-1"/>
    </source>
</evidence>
<dbReference type="PANTHER" id="PTHR40111:SF1">
    <property type="entry name" value="CEPHALOSPORIN-C DEACETYLASE"/>
    <property type="match status" value="1"/>
</dbReference>
<dbReference type="SUPFAM" id="SSF53474">
    <property type="entry name" value="alpha/beta-Hydrolases"/>
    <property type="match status" value="1"/>
</dbReference>
<dbReference type="Pfam" id="PF05448">
    <property type="entry name" value="AXE1"/>
    <property type="match status" value="2"/>
</dbReference>
<dbReference type="InterPro" id="IPR039069">
    <property type="entry name" value="CE7"/>
</dbReference>
<gene>
    <name evidence="5" type="ORF">C8D82_11144</name>
</gene>
<dbReference type="EMBL" id="QEKH01000011">
    <property type="protein sequence ID" value="PVY42587.1"/>
    <property type="molecule type" value="Genomic_DNA"/>
</dbReference>
<dbReference type="InterPro" id="IPR029058">
    <property type="entry name" value="AB_hydrolase_fold"/>
</dbReference>
<accession>A0A2U1B235</accession>
<dbReference type="AlphaFoldDB" id="A0A2U1B235"/>
<dbReference type="RefSeq" id="WP_116883777.1">
    <property type="nucleotide sequence ID" value="NZ_CABMMC010000165.1"/>
</dbReference>
<dbReference type="GO" id="GO:0052689">
    <property type="term" value="F:carboxylic ester hydrolase activity"/>
    <property type="evidence" value="ECO:0007669"/>
    <property type="project" value="TreeGrafter"/>
</dbReference>
<dbReference type="GO" id="GO:0005976">
    <property type="term" value="P:polysaccharide metabolic process"/>
    <property type="evidence" value="ECO:0007669"/>
    <property type="project" value="TreeGrafter"/>
</dbReference>
<feature type="domain" description="Acetyl xylan esterase" evidence="4">
    <location>
        <begin position="477"/>
        <end position="540"/>
    </location>
</feature>
<dbReference type="PANTHER" id="PTHR40111">
    <property type="entry name" value="CEPHALOSPORIN-C DEACETYLASE"/>
    <property type="match status" value="1"/>
</dbReference>
<dbReference type="Gene3D" id="2.60.120.260">
    <property type="entry name" value="Galactose-binding domain-like"/>
    <property type="match status" value="1"/>
</dbReference>
<feature type="chain" id="PRO_5015519371" evidence="3">
    <location>
        <begin position="18"/>
        <end position="548"/>
    </location>
</feature>
<dbReference type="OrthoDB" id="3668964at2"/>
<feature type="domain" description="Acetyl xylan esterase" evidence="4">
    <location>
        <begin position="261"/>
        <end position="458"/>
    </location>
</feature>
<keyword evidence="3" id="KW-0732">Signal</keyword>
<dbReference type="Proteomes" id="UP000245959">
    <property type="component" value="Unassembled WGS sequence"/>
</dbReference>
<evidence type="ECO:0000313" key="5">
    <source>
        <dbReference type="EMBL" id="PVY42587.1"/>
    </source>
</evidence>
<evidence type="ECO:0000256" key="2">
    <source>
        <dbReference type="PIRSR" id="PIRSR639069-2"/>
    </source>
</evidence>
<organism evidence="5 6">
    <name type="scientific">Victivallis vadensis</name>
    <dbReference type="NCBI Taxonomy" id="172901"/>
    <lineage>
        <taxon>Bacteria</taxon>
        <taxon>Pseudomonadati</taxon>
        <taxon>Lentisphaerota</taxon>
        <taxon>Lentisphaeria</taxon>
        <taxon>Victivallales</taxon>
        <taxon>Victivallaceae</taxon>
        <taxon>Victivallis</taxon>
    </lineage>
</organism>
<reference evidence="5 6" key="1">
    <citation type="submission" date="2018-04" db="EMBL/GenBank/DDBJ databases">
        <title>Genomic Encyclopedia of Type Strains, Phase IV (KMG-IV): sequencing the most valuable type-strain genomes for metagenomic binning, comparative biology and taxonomic classification.</title>
        <authorList>
            <person name="Goeker M."/>
        </authorList>
    </citation>
    <scope>NUCLEOTIDE SEQUENCE [LARGE SCALE GENOMIC DNA]</scope>
    <source>
        <strain evidence="5 6">DSM 14823</strain>
    </source>
</reference>
<dbReference type="ESTHER" id="9bact-d1nbg1">
    <property type="family name" value="Acetyl-esterase_deacetylase"/>
</dbReference>
<evidence type="ECO:0000259" key="4">
    <source>
        <dbReference type="Pfam" id="PF05448"/>
    </source>
</evidence>
<keyword evidence="6" id="KW-1185">Reference proteome</keyword>
<feature type="signal peptide" evidence="3">
    <location>
        <begin position="1"/>
        <end position="17"/>
    </location>
</feature>
<protein>
    <submittedName>
        <fullName evidence="5">Cephalosporin-C deacetylase-like acetyl esterase</fullName>
    </submittedName>
</protein>
<sequence>MKVLPLLLVLLSAASLAAETVLFAPDPGPAGQWSVSLPKPGRRSAASIPVPVERIAGKKVMLAAEIEQQDVSAKPNYWNGVKLMLVLNHADGKAGYPQAGNFSGTRPWTPHAVAVTVPADISSARIELALEEVSGTARFRNVRIIEDIPADCRGYRLTGSVDRANAEYRAGEEMKFTFRLTRDGKPASGFLQIVCAGDDGRSETLCRKLDKAGTAVVTRKLARPGFAMAKATLLTAYGTPAQSGGRPIQYGLGGGVAADTLKPGEPEPEDFDAYWVRQKRALAAVPLKVLEKKFVRESKHCLIYDLKIACAGRRPVSGYLAVPRTAKPKSLPLRIFYQGYGIAGAAEQENPDELTFSVNPHGIENGREQAYYIALANGELRSYGFSDRENARPESSYFNGTILRDLRALEFCRTLPEWDGETIHLSGGSQGAFQTVAVAALSDGISSCSLEVPWLCDLGGVNIGRIRGWRPNLRPGLGYFDTVNFAGRVKAPVTIRAGLSDWVCPPSGVWVLYNSLKAPARLTMYQGRDHAVYPAFDERQTPQTTYCK</sequence>
<feature type="active site" description="Charge relay system" evidence="1">
    <location>
        <position position="530"/>
    </location>
</feature>
<dbReference type="Gene3D" id="3.40.50.1820">
    <property type="entry name" value="alpha/beta hydrolase"/>
    <property type="match status" value="1"/>
</dbReference>
<feature type="active site" description="Nucleophile" evidence="1">
    <location>
        <position position="429"/>
    </location>
</feature>
<dbReference type="InterPro" id="IPR008391">
    <property type="entry name" value="AXE1_dom"/>
</dbReference>
<comment type="caution">
    <text evidence="5">The sequence shown here is derived from an EMBL/GenBank/DDBJ whole genome shotgun (WGS) entry which is preliminary data.</text>
</comment>
<feature type="binding site" evidence="2">
    <location>
        <position position="340"/>
    </location>
    <ligand>
        <name>substrate</name>
    </ligand>
</feature>